<dbReference type="SUPFAM" id="SSF53335">
    <property type="entry name" value="S-adenosyl-L-methionine-dependent methyltransferases"/>
    <property type="match status" value="1"/>
</dbReference>
<protein>
    <submittedName>
        <fullName evidence="1">Uncharacterized protein</fullName>
    </submittedName>
</protein>
<organism evidence="1 2">
    <name type="scientific">Aspergillus welwitschiae</name>
    <dbReference type="NCBI Taxonomy" id="1341132"/>
    <lineage>
        <taxon>Eukaryota</taxon>
        <taxon>Fungi</taxon>
        <taxon>Dikarya</taxon>
        <taxon>Ascomycota</taxon>
        <taxon>Pezizomycotina</taxon>
        <taxon>Eurotiomycetes</taxon>
        <taxon>Eurotiomycetidae</taxon>
        <taxon>Eurotiales</taxon>
        <taxon>Aspergillaceae</taxon>
        <taxon>Aspergillus</taxon>
        <taxon>Aspergillus subgen. Circumdati</taxon>
    </lineage>
</organism>
<evidence type="ECO:0000313" key="2">
    <source>
        <dbReference type="Proteomes" id="UP000253729"/>
    </source>
</evidence>
<sequence length="202" mass="23036">MGTVSTYNIISRRRYSDTSCTQTYLFRHRIVLTDLSGRLPPSVQLDAFDSLLATFPPKQPLPRNVGLHQWDMETDIPNGLEGVYDIVNVRNVVFVLSDEEIENILKPGGYIQRGEVDIHSLRIDQINEECSTSAVEELVRITRSALPRLVPHWVFELPRLFESTGSVDRLQGILPEVLKETYDGAFHAWTRLTVVGRKPEYV</sequence>
<keyword evidence="2" id="KW-1185">Reference proteome</keyword>
<dbReference type="InterPro" id="IPR029063">
    <property type="entry name" value="SAM-dependent_MTases_sf"/>
</dbReference>
<dbReference type="STRING" id="1341132.A0A3F3PSM4"/>
<dbReference type="Proteomes" id="UP000253729">
    <property type="component" value="Unassembled WGS sequence"/>
</dbReference>
<evidence type="ECO:0000313" key="1">
    <source>
        <dbReference type="EMBL" id="RDH29904.1"/>
    </source>
</evidence>
<dbReference type="AlphaFoldDB" id="A0A3F3PSM4"/>
<gene>
    <name evidence="1" type="ORF">BDQ94DRAFT_161683</name>
</gene>
<accession>A0A3F3PSM4</accession>
<proteinExistence type="predicted"/>
<dbReference type="RefSeq" id="XP_026622926.1">
    <property type="nucleotide sequence ID" value="XM_026769414.1"/>
</dbReference>
<name>A0A3F3PSM4_9EURO</name>
<dbReference type="EMBL" id="KZ852064">
    <property type="protein sequence ID" value="RDH29904.1"/>
    <property type="molecule type" value="Genomic_DNA"/>
</dbReference>
<reference evidence="1 2" key="1">
    <citation type="submission" date="2018-07" db="EMBL/GenBank/DDBJ databases">
        <title>The genomes of Aspergillus section Nigri reveals drivers in fungal speciation.</title>
        <authorList>
            <consortium name="DOE Joint Genome Institute"/>
            <person name="Vesth T.C."/>
            <person name="Nybo J."/>
            <person name="Theobald S."/>
            <person name="Brandl J."/>
            <person name="Frisvad J.C."/>
            <person name="Nielsen K.F."/>
            <person name="Lyhne E.K."/>
            <person name="Kogle M.E."/>
            <person name="Kuo A."/>
            <person name="Riley R."/>
            <person name="Clum A."/>
            <person name="Nolan M."/>
            <person name="Lipzen A."/>
            <person name="Salamov A."/>
            <person name="Henrissat B."/>
            <person name="Wiebenga A."/>
            <person name="De vries R.P."/>
            <person name="Grigoriev I.V."/>
            <person name="Mortensen U.H."/>
            <person name="Andersen M.R."/>
            <person name="Baker S.E."/>
        </authorList>
    </citation>
    <scope>NUCLEOTIDE SEQUENCE [LARGE SCALE GENOMIC DNA]</scope>
    <source>
        <strain evidence="1 2">CBS 139.54b</strain>
    </source>
</reference>
<dbReference type="GeneID" id="38137770"/>